<dbReference type="Gene3D" id="3.40.50.300">
    <property type="entry name" value="P-loop containing nucleotide triphosphate hydrolases"/>
    <property type="match status" value="1"/>
</dbReference>
<accession>A0A1M5QSE3</accession>
<dbReference type="InterPro" id="IPR027417">
    <property type="entry name" value="P-loop_NTPase"/>
</dbReference>
<dbReference type="Pfam" id="PF13481">
    <property type="entry name" value="AAA_25"/>
    <property type="match status" value="1"/>
</dbReference>
<dbReference type="Proteomes" id="UP000189796">
    <property type="component" value="Chromosome I"/>
</dbReference>
<protein>
    <submittedName>
        <fullName evidence="2">RecA-family ATPase</fullName>
    </submittedName>
</protein>
<feature type="region of interest" description="Disordered" evidence="1">
    <location>
        <begin position="26"/>
        <end position="52"/>
    </location>
</feature>
<proteinExistence type="predicted"/>
<dbReference type="AlphaFoldDB" id="A0A1M5QSE3"/>
<evidence type="ECO:0000313" key="2">
    <source>
        <dbReference type="EMBL" id="SHH16821.1"/>
    </source>
</evidence>
<dbReference type="SUPFAM" id="SSF52540">
    <property type="entry name" value="P-loop containing nucleoside triphosphate hydrolases"/>
    <property type="match status" value="1"/>
</dbReference>
<evidence type="ECO:0000313" key="3">
    <source>
        <dbReference type="Proteomes" id="UP000189796"/>
    </source>
</evidence>
<name>A0A1M5QSE3_9BRAD</name>
<reference evidence="2 3" key="1">
    <citation type="submission" date="2016-11" db="EMBL/GenBank/DDBJ databases">
        <authorList>
            <person name="Jaros S."/>
            <person name="Januszkiewicz K."/>
            <person name="Wedrychowicz H."/>
        </authorList>
    </citation>
    <scope>NUCLEOTIDE SEQUENCE [LARGE SCALE GENOMIC DNA]</scope>
    <source>
        <strain evidence="2 3">GAS138</strain>
    </source>
</reference>
<evidence type="ECO:0000256" key="1">
    <source>
        <dbReference type="SAM" id="MobiDB-lite"/>
    </source>
</evidence>
<sequence length="409" mass="44583">MISRADIVDLQREFAPRSIPQRAILQPPADYTPLPTGPEDYGLQTDGEPDFPEPATEPASLAFVTPLDWPEGAPPAVDWLANQRIPRGDVTTLHGDGGAGKTDIACQLAEACARAAPYWFGHEVTPGPVVVISAEEPQRELRRRIWLHRERDGFDAADLGNLHLWFPDDVAGAVFAVPDRSGIMQPTPLFRSIEAAIARIAPVLVTVDNVAATFTGNQNDRTMVRSYVNLWRTIARQPSRPAVLLLDHPSLSGLTNGNGRGGNMDWRNAVRSALYLRVPEDKSEADAGIRVLETQKSNYGPTGQPIRLQWATGGLRLEQGPSSLVRLAEDAKVDDLFVRLLDKFSAQGRDVRSTTGSGYAPAEFEDDPEAKVAGVKAKALKVAMARLFEAGKIITVQGKRSKHIERAPS</sequence>
<dbReference type="EMBL" id="LT670817">
    <property type="protein sequence ID" value="SHH16821.1"/>
    <property type="molecule type" value="Genomic_DNA"/>
</dbReference>
<gene>
    <name evidence="2" type="ORF">SAMN05443248_3934</name>
</gene>
<organism evidence="2 3">
    <name type="scientific">Bradyrhizobium erythrophlei</name>
    <dbReference type="NCBI Taxonomy" id="1437360"/>
    <lineage>
        <taxon>Bacteria</taxon>
        <taxon>Pseudomonadati</taxon>
        <taxon>Pseudomonadota</taxon>
        <taxon>Alphaproteobacteria</taxon>
        <taxon>Hyphomicrobiales</taxon>
        <taxon>Nitrobacteraceae</taxon>
        <taxon>Bradyrhizobium</taxon>
    </lineage>
</organism>